<dbReference type="AlphaFoldDB" id="A0A4R3V169"/>
<comment type="caution">
    <text evidence="2">The sequence shown here is derived from an EMBL/GenBank/DDBJ whole genome shotgun (WGS) entry which is preliminary data.</text>
</comment>
<feature type="signal peptide" evidence="1">
    <location>
        <begin position="1"/>
        <end position="26"/>
    </location>
</feature>
<dbReference type="Proteomes" id="UP000294692">
    <property type="component" value="Unassembled WGS sequence"/>
</dbReference>
<evidence type="ECO:0000313" key="3">
    <source>
        <dbReference type="Proteomes" id="UP000294692"/>
    </source>
</evidence>
<accession>A0A4R3V169</accession>
<evidence type="ECO:0008006" key="4">
    <source>
        <dbReference type="Google" id="ProtNLM"/>
    </source>
</evidence>
<dbReference type="RefSeq" id="WP_243650880.1">
    <property type="nucleotide sequence ID" value="NZ_JBEBWM010000021.1"/>
</dbReference>
<evidence type="ECO:0000313" key="2">
    <source>
        <dbReference type="EMBL" id="TCU97171.1"/>
    </source>
</evidence>
<proteinExistence type="predicted"/>
<feature type="chain" id="PRO_5020745967" description="SmpA/OmlA family protein" evidence="1">
    <location>
        <begin position="27"/>
        <end position="180"/>
    </location>
</feature>
<organism evidence="2 3">
    <name type="scientific">Paracandidimonas soli</name>
    <dbReference type="NCBI Taxonomy" id="1917182"/>
    <lineage>
        <taxon>Bacteria</taxon>
        <taxon>Pseudomonadati</taxon>
        <taxon>Pseudomonadota</taxon>
        <taxon>Betaproteobacteria</taxon>
        <taxon>Burkholderiales</taxon>
        <taxon>Alcaligenaceae</taxon>
        <taxon>Paracandidimonas</taxon>
    </lineage>
</organism>
<keyword evidence="1" id="KW-0732">Signal</keyword>
<keyword evidence="3" id="KW-1185">Reference proteome</keyword>
<gene>
    <name evidence="2" type="ORF">EV686_10650</name>
</gene>
<sequence>MTTQQSAGPGRPAWKLLWCLPALALAACAGINDIPPDAPVSEAMAVMGKPRLSCPLPDGGQRLVWSTQPTGQYAWRADTDASGRIVGRVIPVLTDEEFRTVQSGRWTRQDVRCAFGPPAESSEVGLPSVRQVVWSYRYRQNGVWNSLMHIYFGNDGEYVTRMHPGPDPMFDPDDNFFRMP</sequence>
<protein>
    <recommendedName>
        <fullName evidence="4">SmpA/OmlA family protein</fullName>
    </recommendedName>
</protein>
<evidence type="ECO:0000256" key="1">
    <source>
        <dbReference type="SAM" id="SignalP"/>
    </source>
</evidence>
<dbReference type="EMBL" id="SMBX01000006">
    <property type="protein sequence ID" value="TCU97171.1"/>
    <property type="molecule type" value="Genomic_DNA"/>
</dbReference>
<reference evidence="2 3" key="1">
    <citation type="submission" date="2019-03" db="EMBL/GenBank/DDBJ databases">
        <title>Genomic Encyclopedia of Type Strains, Phase IV (KMG-IV): sequencing the most valuable type-strain genomes for metagenomic binning, comparative biology and taxonomic classification.</title>
        <authorList>
            <person name="Goeker M."/>
        </authorList>
    </citation>
    <scope>NUCLEOTIDE SEQUENCE [LARGE SCALE GENOMIC DNA]</scope>
    <source>
        <strain evidence="2 3">DSM 100048</strain>
    </source>
</reference>
<name>A0A4R3V169_9BURK</name>